<comment type="similarity">
    <text evidence="1">Belongs to the V-ATPase F subunit family.</text>
</comment>
<evidence type="ECO:0000256" key="2">
    <source>
        <dbReference type="ARBA" id="ARBA00022448"/>
    </source>
</evidence>
<dbReference type="Gene3D" id="3.40.50.10580">
    <property type="entry name" value="ATPase, V1 complex, subunit F"/>
    <property type="match status" value="1"/>
</dbReference>
<dbReference type="Pfam" id="PF01990">
    <property type="entry name" value="ATP-synt_F"/>
    <property type="match status" value="1"/>
</dbReference>
<evidence type="ECO:0000313" key="5">
    <source>
        <dbReference type="Proteomes" id="UP000177309"/>
    </source>
</evidence>
<keyword evidence="3" id="KW-0406">Ion transport</keyword>
<dbReference type="EMBL" id="MEUI01000012">
    <property type="protein sequence ID" value="OGC34878.1"/>
    <property type="molecule type" value="Genomic_DNA"/>
</dbReference>
<organism evidence="4 5">
    <name type="scientific">candidate division WOR-1 bacterium RIFOXYC2_FULL_41_25</name>
    <dbReference type="NCBI Taxonomy" id="1802586"/>
    <lineage>
        <taxon>Bacteria</taxon>
        <taxon>Bacillati</taxon>
        <taxon>Saganbacteria</taxon>
    </lineage>
</organism>
<dbReference type="GO" id="GO:0046961">
    <property type="term" value="F:proton-transporting ATPase activity, rotational mechanism"/>
    <property type="evidence" value="ECO:0007669"/>
    <property type="project" value="InterPro"/>
</dbReference>
<protein>
    <recommendedName>
        <fullName evidence="6">V-type ATP synthase subunit F</fullName>
    </recommendedName>
</protein>
<reference evidence="4 5" key="1">
    <citation type="journal article" date="2016" name="Nat. Commun.">
        <title>Thousands of microbial genomes shed light on interconnected biogeochemical processes in an aquifer system.</title>
        <authorList>
            <person name="Anantharaman K."/>
            <person name="Brown C.T."/>
            <person name="Hug L.A."/>
            <person name="Sharon I."/>
            <person name="Castelle C.J."/>
            <person name="Probst A.J."/>
            <person name="Thomas B.C."/>
            <person name="Singh A."/>
            <person name="Wilkins M.J."/>
            <person name="Karaoz U."/>
            <person name="Brodie E.L."/>
            <person name="Williams K.H."/>
            <person name="Hubbard S.S."/>
            <person name="Banfield J.F."/>
        </authorList>
    </citation>
    <scope>NUCLEOTIDE SEQUENCE [LARGE SCALE GENOMIC DNA]</scope>
</reference>
<dbReference type="Proteomes" id="UP000177309">
    <property type="component" value="Unassembled WGS sequence"/>
</dbReference>
<sequence>MHKIKIIGPKYLVAPLALLGLEIHAADSEAEAKTALDSIASKKEPALIFITERLAVDLQEEIDKLNEKAGLTVAMIPDNLGSSGLAAANIKKLVKNSIGADVIGRK</sequence>
<evidence type="ECO:0000256" key="1">
    <source>
        <dbReference type="ARBA" id="ARBA00010148"/>
    </source>
</evidence>
<evidence type="ECO:0000313" key="4">
    <source>
        <dbReference type="EMBL" id="OGC34878.1"/>
    </source>
</evidence>
<dbReference type="InterPro" id="IPR008218">
    <property type="entry name" value="ATPase_V1-cplx_f_g_su"/>
</dbReference>
<evidence type="ECO:0000256" key="3">
    <source>
        <dbReference type="ARBA" id="ARBA00023065"/>
    </source>
</evidence>
<accession>A0A1F4TQC7</accession>
<dbReference type="InterPro" id="IPR036906">
    <property type="entry name" value="ATPase_V1_fsu_sf"/>
</dbReference>
<evidence type="ECO:0008006" key="6">
    <source>
        <dbReference type="Google" id="ProtNLM"/>
    </source>
</evidence>
<name>A0A1F4TQC7_UNCSA</name>
<gene>
    <name evidence="4" type="ORF">A2462_05700</name>
</gene>
<proteinExistence type="inferred from homology"/>
<dbReference type="AlphaFoldDB" id="A0A1F4TQC7"/>
<dbReference type="SUPFAM" id="SSF159468">
    <property type="entry name" value="AtpF-like"/>
    <property type="match status" value="1"/>
</dbReference>
<comment type="caution">
    <text evidence="4">The sequence shown here is derived from an EMBL/GenBank/DDBJ whole genome shotgun (WGS) entry which is preliminary data.</text>
</comment>
<keyword evidence="2" id="KW-0813">Transport</keyword>